<keyword evidence="2" id="KW-1185">Reference proteome</keyword>
<evidence type="ECO:0000313" key="2">
    <source>
        <dbReference type="Proteomes" id="UP000790709"/>
    </source>
</evidence>
<sequence length="652" mass="72854">MHYEQFNCTFNFIISFHTSRMRDLFLLAFAVLVCTQLVSGKLTGPIDRPLELVIRRNILEGRCIAVSFGETQPHKGLYLADYVLEKSPVPHPEGGWIHQVLRFISYDRVTLLSQARLECPNDSFETHESQAPSVSGTSQVSFSPEARNEFDAVDLPPLEVIPLVTSGPPRNRVDLAFFSDGYTVDEREKFIQDATRLAQDLSANQTFHTVKPLMNFWAVFSPSKESGVGVGGKPKELGCSYIFSTVFGLYRDGTELRGLYSSKSDVALGACASLHDRCDYAILLGNDPLYGGIGGEYTSVTASLANGALVLRHEIGHSIIDVGEEYDGGYAYFGVNAAEDVSSVTWSHWLTNPETIAPPREERSVMPMQAYPWTLLNITTPWSHTFSSSGTYSRYLVKFSLSGIPEKKDLDVVLDGVNLNWTPRKDIGIDRWHYNIEVGKPLSPGFHEIKFIFNNKRNEGRAQLCSVEFLEFGTASEFNSTLEYYGAFPTFDMSNQTTYRPTYEGCLMRNVAYPNFCKVCLEGLWMSLLKRVDLIDNDRESCAWKPALIAGVAGHWKRTVELELVPLAHLRKDPASTKESYTITWSKDGEVMQALANQTQIVVDDVLGTYEANVELATDGVRVDRHGWLTAGRTFVFASRCADIMQAGFTPE</sequence>
<reference evidence="1" key="1">
    <citation type="journal article" date="2021" name="New Phytol.">
        <title>Evolutionary innovations through gain and loss of genes in the ectomycorrhizal Boletales.</title>
        <authorList>
            <person name="Wu G."/>
            <person name="Miyauchi S."/>
            <person name="Morin E."/>
            <person name="Kuo A."/>
            <person name="Drula E."/>
            <person name="Varga T."/>
            <person name="Kohler A."/>
            <person name="Feng B."/>
            <person name="Cao Y."/>
            <person name="Lipzen A."/>
            <person name="Daum C."/>
            <person name="Hundley H."/>
            <person name="Pangilinan J."/>
            <person name="Johnson J."/>
            <person name="Barry K."/>
            <person name="LaButti K."/>
            <person name="Ng V."/>
            <person name="Ahrendt S."/>
            <person name="Min B."/>
            <person name="Choi I.G."/>
            <person name="Park H."/>
            <person name="Plett J.M."/>
            <person name="Magnuson J."/>
            <person name="Spatafora J.W."/>
            <person name="Nagy L.G."/>
            <person name="Henrissat B."/>
            <person name="Grigoriev I.V."/>
            <person name="Yang Z.L."/>
            <person name="Xu J."/>
            <person name="Martin F.M."/>
        </authorList>
    </citation>
    <scope>NUCLEOTIDE SEQUENCE</scope>
    <source>
        <strain evidence="1">KUC20120723A-06</strain>
    </source>
</reference>
<organism evidence="1 2">
    <name type="scientific">Leucogyrophana mollusca</name>
    <dbReference type="NCBI Taxonomy" id="85980"/>
    <lineage>
        <taxon>Eukaryota</taxon>
        <taxon>Fungi</taxon>
        <taxon>Dikarya</taxon>
        <taxon>Basidiomycota</taxon>
        <taxon>Agaricomycotina</taxon>
        <taxon>Agaricomycetes</taxon>
        <taxon>Agaricomycetidae</taxon>
        <taxon>Boletales</taxon>
        <taxon>Boletales incertae sedis</taxon>
        <taxon>Leucogyrophana</taxon>
    </lineage>
</organism>
<name>A0ACB8B3K8_9AGAM</name>
<comment type="caution">
    <text evidence="1">The sequence shown here is derived from an EMBL/GenBank/DDBJ whole genome shotgun (WGS) entry which is preliminary data.</text>
</comment>
<feature type="non-terminal residue" evidence="1">
    <location>
        <position position="1"/>
    </location>
</feature>
<accession>A0ACB8B3K8</accession>
<dbReference type="Proteomes" id="UP000790709">
    <property type="component" value="Unassembled WGS sequence"/>
</dbReference>
<dbReference type="EMBL" id="MU266590">
    <property type="protein sequence ID" value="KAH7920291.1"/>
    <property type="molecule type" value="Genomic_DNA"/>
</dbReference>
<proteinExistence type="predicted"/>
<evidence type="ECO:0000313" key="1">
    <source>
        <dbReference type="EMBL" id="KAH7920291.1"/>
    </source>
</evidence>
<protein>
    <submittedName>
        <fullName evidence="1">Uncharacterized protein</fullName>
    </submittedName>
</protein>
<gene>
    <name evidence="1" type="ORF">BV22DRAFT_1098340</name>
</gene>